<evidence type="ECO:0000313" key="11">
    <source>
        <dbReference type="Proteomes" id="UP000054270"/>
    </source>
</evidence>
<keyword evidence="8" id="KW-0732">Signal</keyword>
<dbReference type="GO" id="GO:0000302">
    <property type="term" value="P:response to reactive oxygen species"/>
    <property type="evidence" value="ECO:0007669"/>
    <property type="project" value="TreeGrafter"/>
</dbReference>
<keyword evidence="11" id="KW-1185">Reference proteome</keyword>
<dbReference type="Proteomes" id="UP000054270">
    <property type="component" value="Unassembled WGS sequence"/>
</dbReference>
<sequence>MLPTTALYLLSLVPTFASAYTWPSPQYDALEGLLYEGRRSDGSSLASLVHPCRKRTGTLASIAAEWLRFAFHDMATHNVDDGTGGLDGSIVYELGRAENFGLGFNQTLSDFEAYPNKLVSRADIIAIGAIFAVSTCGGPIIPLSAGRIDVWQGGETGTPEPQQDLATLTESFRKQGFNQSEMIKLVACGHTMGGVRSSDFPALVPPNAASSVPVIDDFDTTMAFDNAVVNEYLNGSTQNVLVITSNKTMASDLRVFEADNNSTMQGLTDESVFQSECQAILTRMLNVVPTSVSLTDEITLLPAKVSAAQLTFEQNKLVFKSTFRLSQAINATVNANRNVTMFWCDKYGDNQNCAGNTNGALSVSKTTDDPNLSPVTLAMGLRFLEYNYVVPISGNASIAKFWFSVNENDGSSPTVYNNGGSGYVLDQDQILFVPMSSHVDVVSNTTIAQTYTNRDATAYTRVYTLVAAVRDSASPSRVYIDGTDVAVAGFPYPVSATVDLTLNSSIASLEGYSFYTGQMQDSGVQLTIDLNAVGTAQTYTQTFMATTLLDNTPYVAPGTVTSTTSTSSTTSSATSLMVGTARALAVAVVGGALLCMFL</sequence>
<keyword evidence="3 8" id="KW-0575">Peroxidase</keyword>
<evidence type="ECO:0000256" key="7">
    <source>
        <dbReference type="ARBA" id="ARBA00023004"/>
    </source>
</evidence>
<evidence type="ECO:0000256" key="3">
    <source>
        <dbReference type="ARBA" id="ARBA00022559"/>
    </source>
</evidence>
<dbReference type="OMA" id="VHPCRKR"/>
<proteinExistence type="inferred from homology"/>
<dbReference type="AlphaFoldDB" id="A0A0D2P2N1"/>
<keyword evidence="7" id="KW-0408">Iron</keyword>
<organism evidence="10 11">
    <name type="scientific">Hypholoma sublateritium (strain FD-334 SS-4)</name>
    <dbReference type="NCBI Taxonomy" id="945553"/>
    <lineage>
        <taxon>Eukaryota</taxon>
        <taxon>Fungi</taxon>
        <taxon>Dikarya</taxon>
        <taxon>Basidiomycota</taxon>
        <taxon>Agaricomycotina</taxon>
        <taxon>Agaricomycetes</taxon>
        <taxon>Agaricomycetidae</taxon>
        <taxon>Agaricales</taxon>
        <taxon>Agaricineae</taxon>
        <taxon>Strophariaceae</taxon>
        <taxon>Hypholoma</taxon>
    </lineage>
</organism>
<dbReference type="SUPFAM" id="SSF48113">
    <property type="entry name" value="Heme-dependent peroxidases"/>
    <property type="match status" value="1"/>
</dbReference>
<protein>
    <recommendedName>
        <fullName evidence="8">Peroxidase</fullName>
        <ecNumber evidence="8">1.11.1.-</ecNumber>
    </recommendedName>
</protein>
<dbReference type="InterPro" id="IPR002207">
    <property type="entry name" value="Peroxidase_I"/>
</dbReference>
<dbReference type="PRINTS" id="PR00458">
    <property type="entry name" value="PEROXIDASE"/>
</dbReference>
<dbReference type="GO" id="GO:0034599">
    <property type="term" value="P:cellular response to oxidative stress"/>
    <property type="evidence" value="ECO:0007669"/>
    <property type="project" value="InterPro"/>
</dbReference>
<dbReference type="OrthoDB" id="5985073at2759"/>
<gene>
    <name evidence="10" type="ORF">HYPSUDRAFT_48818</name>
</gene>
<keyword evidence="4" id="KW-0349">Heme</keyword>
<dbReference type="PROSITE" id="PS50873">
    <property type="entry name" value="PEROXIDASE_4"/>
    <property type="match status" value="1"/>
</dbReference>
<dbReference type="EC" id="1.11.1.-" evidence="8"/>
<dbReference type="GO" id="GO:0042744">
    <property type="term" value="P:hydrogen peroxide catabolic process"/>
    <property type="evidence" value="ECO:0007669"/>
    <property type="project" value="TreeGrafter"/>
</dbReference>
<evidence type="ECO:0000313" key="10">
    <source>
        <dbReference type="EMBL" id="KJA14810.1"/>
    </source>
</evidence>
<evidence type="ECO:0000256" key="5">
    <source>
        <dbReference type="ARBA" id="ARBA00022723"/>
    </source>
</evidence>
<evidence type="ECO:0000256" key="8">
    <source>
        <dbReference type="RuleBase" id="RU363051"/>
    </source>
</evidence>
<reference evidence="11" key="1">
    <citation type="submission" date="2014-04" db="EMBL/GenBank/DDBJ databases">
        <title>Evolutionary Origins and Diversification of the Mycorrhizal Mutualists.</title>
        <authorList>
            <consortium name="DOE Joint Genome Institute"/>
            <consortium name="Mycorrhizal Genomics Consortium"/>
            <person name="Kohler A."/>
            <person name="Kuo A."/>
            <person name="Nagy L.G."/>
            <person name="Floudas D."/>
            <person name="Copeland A."/>
            <person name="Barry K.W."/>
            <person name="Cichocki N."/>
            <person name="Veneault-Fourrey C."/>
            <person name="LaButti K."/>
            <person name="Lindquist E.A."/>
            <person name="Lipzen A."/>
            <person name="Lundell T."/>
            <person name="Morin E."/>
            <person name="Murat C."/>
            <person name="Riley R."/>
            <person name="Ohm R."/>
            <person name="Sun H."/>
            <person name="Tunlid A."/>
            <person name="Henrissat B."/>
            <person name="Grigoriev I.V."/>
            <person name="Hibbett D.S."/>
            <person name="Martin F."/>
        </authorList>
    </citation>
    <scope>NUCLEOTIDE SEQUENCE [LARGE SCALE GENOMIC DNA]</scope>
    <source>
        <strain evidence="11">FD-334 SS-4</strain>
    </source>
</reference>
<feature type="signal peptide" evidence="8">
    <location>
        <begin position="1"/>
        <end position="19"/>
    </location>
</feature>
<comment type="function">
    <text evidence="1">Destroys radicals which are normally produced within the cells and which are toxic to biological systems.</text>
</comment>
<evidence type="ECO:0000256" key="4">
    <source>
        <dbReference type="ARBA" id="ARBA00022617"/>
    </source>
</evidence>
<dbReference type="GO" id="GO:0004601">
    <property type="term" value="F:peroxidase activity"/>
    <property type="evidence" value="ECO:0007669"/>
    <property type="project" value="UniProtKB-KW"/>
</dbReference>
<evidence type="ECO:0000256" key="6">
    <source>
        <dbReference type="ARBA" id="ARBA00023002"/>
    </source>
</evidence>
<dbReference type="PRINTS" id="PR00459">
    <property type="entry name" value="ASPEROXIDASE"/>
</dbReference>
<dbReference type="InterPro" id="IPR044831">
    <property type="entry name" value="Ccp1-like"/>
</dbReference>
<dbReference type="Pfam" id="PF00141">
    <property type="entry name" value="peroxidase"/>
    <property type="match status" value="1"/>
</dbReference>
<dbReference type="Gene3D" id="1.10.420.10">
    <property type="entry name" value="Peroxidase, domain 2"/>
    <property type="match status" value="1"/>
</dbReference>
<feature type="domain" description="Plant heme peroxidase family profile" evidence="9">
    <location>
        <begin position="61"/>
        <end position="298"/>
    </location>
</feature>
<comment type="similarity">
    <text evidence="2">Belongs to the peroxidase family. Cytochrome c peroxidase subfamily.</text>
</comment>
<feature type="chain" id="PRO_5006986427" description="Peroxidase" evidence="8">
    <location>
        <begin position="20"/>
        <end position="598"/>
    </location>
</feature>
<keyword evidence="6 8" id="KW-0560">Oxidoreductase</keyword>
<accession>A0A0D2P2N1</accession>
<dbReference type="GO" id="GO:0046872">
    <property type="term" value="F:metal ion binding"/>
    <property type="evidence" value="ECO:0007669"/>
    <property type="project" value="UniProtKB-UniRule"/>
</dbReference>
<evidence type="ECO:0000256" key="2">
    <source>
        <dbReference type="ARBA" id="ARBA00005997"/>
    </source>
</evidence>
<dbReference type="STRING" id="945553.A0A0D2P2N1"/>
<dbReference type="EMBL" id="KN817664">
    <property type="protein sequence ID" value="KJA14810.1"/>
    <property type="molecule type" value="Genomic_DNA"/>
</dbReference>
<evidence type="ECO:0000259" key="9">
    <source>
        <dbReference type="PROSITE" id="PS50873"/>
    </source>
</evidence>
<dbReference type="InterPro" id="IPR010255">
    <property type="entry name" value="Haem_peroxidase_sf"/>
</dbReference>
<keyword evidence="5" id="KW-0479">Metal-binding</keyword>
<dbReference type="PANTHER" id="PTHR31356:SF53">
    <property type="entry name" value="HEME PEROXIDASE"/>
    <property type="match status" value="1"/>
</dbReference>
<dbReference type="Gene3D" id="1.10.520.10">
    <property type="match status" value="1"/>
</dbReference>
<dbReference type="PANTHER" id="PTHR31356">
    <property type="entry name" value="THYLAKOID LUMENAL 29 KDA PROTEIN, CHLOROPLASTIC-RELATED"/>
    <property type="match status" value="1"/>
</dbReference>
<dbReference type="InterPro" id="IPR002016">
    <property type="entry name" value="Haem_peroxidase"/>
</dbReference>
<dbReference type="GO" id="GO:0020037">
    <property type="term" value="F:heme binding"/>
    <property type="evidence" value="ECO:0007669"/>
    <property type="project" value="UniProtKB-UniRule"/>
</dbReference>
<name>A0A0D2P2N1_HYPSF</name>
<evidence type="ECO:0000256" key="1">
    <source>
        <dbReference type="ARBA" id="ARBA00003917"/>
    </source>
</evidence>